<reference evidence="1 2" key="1">
    <citation type="submission" date="2018-07" db="EMBL/GenBank/DDBJ databases">
        <title>Genomic Encyclopedia of Type Strains, Phase III (KMG-III): the genomes of soil and plant-associated and newly described type strains.</title>
        <authorList>
            <person name="Whitman W."/>
        </authorList>
    </citation>
    <scope>NUCLEOTIDE SEQUENCE [LARGE SCALE GENOMIC DNA]</scope>
    <source>
        <strain evidence="1 2">CECT 7506</strain>
    </source>
</reference>
<gene>
    <name evidence="1" type="ORF">DFP97_11036</name>
</gene>
<dbReference type="Proteomes" id="UP000252415">
    <property type="component" value="Unassembled WGS sequence"/>
</dbReference>
<dbReference type="AlphaFoldDB" id="A0A368W0H0"/>
<keyword evidence="2" id="KW-1185">Reference proteome</keyword>
<protein>
    <submittedName>
        <fullName evidence="1">Uncharacterized protein</fullName>
    </submittedName>
</protein>
<organism evidence="1 2">
    <name type="scientific">Paenibacillus prosopidis</name>
    <dbReference type="NCBI Taxonomy" id="630520"/>
    <lineage>
        <taxon>Bacteria</taxon>
        <taxon>Bacillati</taxon>
        <taxon>Bacillota</taxon>
        <taxon>Bacilli</taxon>
        <taxon>Bacillales</taxon>
        <taxon>Paenibacillaceae</taxon>
        <taxon>Paenibacillus</taxon>
    </lineage>
</organism>
<comment type="caution">
    <text evidence="1">The sequence shown here is derived from an EMBL/GenBank/DDBJ whole genome shotgun (WGS) entry which is preliminary data.</text>
</comment>
<sequence length="71" mass="8418">MTYIELRNRMADFLRHNWQAILLILYEEIVGYGLYQERVGATENAVKRNLFKIGKSTSGTYQRYEKSLQDI</sequence>
<evidence type="ECO:0000313" key="2">
    <source>
        <dbReference type="Proteomes" id="UP000252415"/>
    </source>
</evidence>
<name>A0A368W0H0_9BACL</name>
<proteinExistence type="predicted"/>
<evidence type="ECO:0000313" key="1">
    <source>
        <dbReference type="EMBL" id="RCW45448.1"/>
    </source>
</evidence>
<accession>A0A368W0H0</accession>
<dbReference type="EMBL" id="QPJD01000010">
    <property type="protein sequence ID" value="RCW45448.1"/>
    <property type="molecule type" value="Genomic_DNA"/>
</dbReference>